<dbReference type="Gene3D" id="3.30.40.150">
    <property type="entry name" value="TRAF-like zinc-finger, N-terminal subdomain"/>
    <property type="match status" value="1"/>
</dbReference>
<dbReference type="GO" id="GO:0008270">
    <property type="term" value="F:zinc ion binding"/>
    <property type="evidence" value="ECO:0007669"/>
    <property type="project" value="UniProtKB-KW"/>
</dbReference>
<accession>A0A8B6HG41</accession>
<evidence type="ECO:0000313" key="8">
    <source>
        <dbReference type="EMBL" id="VDI78905.1"/>
    </source>
</evidence>
<feature type="region of interest" description="Disordered" evidence="6">
    <location>
        <begin position="1"/>
        <end position="60"/>
    </location>
</feature>
<feature type="zinc finger region" description="TRAF-type" evidence="5">
    <location>
        <begin position="243"/>
        <end position="297"/>
    </location>
</feature>
<gene>
    <name evidence="8" type="ORF">MGAL_10B010854</name>
</gene>
<evidence type="ECO:0000256" key="3">
    <source>
        <dbReference type="ARBA" id="ARBA00022786"/>
    </source>
</evidence>
<dbReference type="Gene3D" id="3.30.40.10">
    <property type="entry name" value="Zinc/RING finger domain, C3HC4 (zinc finger)"/>
    <property type="match status" value="1"/>
</dbReference>
<keyword evidence="4 5" id="KW-0862">Zinc</keyword>
<evidence type="ECO:0000256" key="2">
    <source>
        <dbReference type="ARBA" id="ARBA00022771"/>
    </source>
</evidence>
<keyword evidence="1 5" id="KW-0479">Metal-binding</keyword>
<protein>
    <recommendedName>
        <fullName evidence="7">TRAF-type domain-containing protein</fullName>
    </recommendedName>
</protein>
<evidence type="ECO:0000256" key="5">
    <source>
        <dbReference type="PROSITE-ProRule" id="PRU00207"/>
    </source>
</evidence>
<evidence type="ECO:0000256" key="1">
    <source>
        <dbReference type="ARBA" id="ARBA00022723"/>
    </source>
</evidence>
<sequence length="511" mass="57815">MTRIGVPTSGIGVQSETIDGWLAGDSGIEPEESLVADQPEGSVGADQPEESVGADQSEESEKCDEVLACSSVIQPNASNGSRILCSGVQPEESDDHQTSRIGIQPKPNCRCQISGNGVELHMSDERVETKESGLRSYNQIVRILSMEDDVFLSKEPHKMDYILDEMKRIILQNKTMTPAEVSRFLDILLEIANDDKCHLETNDHKHCSDCVNQECNVMSGSHSCEMFLCKCGRRLHVCKLEDHKVICLREEVECINKSNGCEATLLRSDLVAHLEKCPASVLVCSLHHGIYQEKCRECKEVKIPNANIGSCQHFQKCHEFIRRDEISWHQKNVHVDICEELFGAHALICPYKISGCTYTAVKHLPENMPEFEDIIPKENVEKNRSTDMPENIFMKNSHIINWYLKVLNINHFYSTNSHDKSVCQSVCTPEDVVIPIWEKESSSWSLVRFETISTGSFSPIQKWKHCDTRAYFRHISLCPYKPQVDEEKEETKNSIINCLTMEYVTSGMGNK</sequence>
<dbReference type="AlphaFoldDB" id="A0A8B6HG41"/>
<dbReference type="PANTHER" id="PTHR15933:SF20">
    <property type="entry name" value="F-BOX DOMAIN-CONTAINING PROTEIN"/>
    <property type="match status" value="1"/>
</dbReference>
<organism evidence="8 9">
    <name type="scientific">Mytilus galloprovincialis</name>
    <name type="common">Mediterranean mussel</name>
    <dbReference type="NCBI Taxonomy" id="29158"/>
    <lineage>
        <taxon>Eukaryota</taxon>
        <taxon>Metazoa</taxon>
        <taxon>Spiralia</taxon>
        <taxon>Lophotrochozoa</taxon>
        <taxon>Mollusca</taxon>
        <taxon>Bivalvia</taxon>
        <taxon>Autobranchia</taxon>
        <taxon>Pteriomorphia</taxon>
        <taxon>Mytilida</taxon>
        <taxon>Mytiloidea</taxon>
        <taxon>Mytilidae</taxon>
        <taxon>Mytilinae</taxon>
        <taxon>Mytilus</taxon>
    </lineage>
</organism>
<dbReference type="GO" id="GO:0061630">
    <property type="term" value="F:ubiquitin protein ligase activity"/>
    <property type="evidence" value="ECO:0007669"/>
    <property type="project" value="InterPro"/>
</dbReference>
<comment type="caution">
    <text evidence="8">The sequence shown here is derived from an EMBL/GenBank/DDBJ whole genome shotgun (WGS) entry which is preliminary data.</text>
</comment>
<dbReference type="OrthoDB" id="5918172at2759"/>
<dbReference type="EMBL" id="UYJE01010014">
    <property type="protein sequence ID" value="VDI78905.1"/>
    <property type="molecule type" value="Genomic_DNA"/>
</dbReference>
<dbReference type="PANTHER" id="PTHR15933">
    <property type="entry name" value="PROTEIN CBG16327"/>
    <property type="match status" value="1"/>
</dbReference>
<dbReference type="Proteomes" id="UP000596742">
    <property type="component" value="Unassembled WGS sequence"/>
</dbReference>
<dbReference type="InterPro" id="IPR031890">
    <property type="entry name" value="Fbxo30/Fbxo40"/>
</dbReference>
<evidence type="ECO:0000256" key="6">
    <source>
        <dbReference type="SAM" id="MobiDB-lite"/>
    </source>
</evidence>
<dbReference type="Pfam" id="PF15965">
    <property type="entry name" value="zf-TRAF_2"/>
    <property type="match status" value="1"/>
</dbReference>
<feature type="domain" description="TRAF-type" evidence="7">
    <location>
        <begin position="243"/>
        <end position="297"/>
    </location>
</feature>
<dbReference type="InterPro" id="IPR013083">
    <property type="entry name" value="Znf_RING/FYVE/PHD"/>
</dbReference>
<dbReference type="InterPro" id="IPR043013">
    <property type="entry name" value="Znf_TRAF_N"/>
</dbReference>
<evidence type="ECO:0000313" key="9">
    <source>
        <dbReference type="Proteomes" id="UP000596742"/>
    </source>
</evidence>
<keyword evidence="9" id="KW-1185">Reference proteome</keyword>
<evidence type="ECO:0000259" key="7">
    <source>
        <dbReference type="PROSITE" id="PS50145"/>
    </source>
</evidence>
<proteinExistence type="predicted"/>
<dbReference type="PROSITE" id="PS50145">
    <property type="entry name" value="ZF_TRAF"/>
    <property type="match status" value="1"/>
</dbReference>
<reference evidence="8" key="1">
    <citation type="submission" date="2018-11" db="EMBL/GenBank/DDBJ databases">
        <authorList>
            <person name="Alioto T."/>
            <person name="Alioto T."/>
        </authorList>
    </citation>
    <scope>NUCLEOTIDE SEQUENCE</scope>
</reference>
<evidence type="ECO:0000256" key="4">
    <source>
        <dbReference type="ARBA" id="ARBA00022833"/>
    </source>
</evidence>
<keyword evidence="3" id="KW-0833">Ubl conjugation pathway</keyword>
<keyword evidence="2 5" id="KW-0863">Zinc-finger</keyword>
<name>A0A8B6HG41_MYTGA</name>
<dbReference type="InterPro" id="IPR001293">
    <property type="entry name" value="Znf_TRAF"/>
</dbReference>